<dbReference type="EMBL" id="FMSP01000007">
    <property type="protein sequence ID" value="SCV71233.1"/>
    <property type="molecule type" value="Genomic_DNA"/>
</dbReference>
<dbReference type="PANTHER" id="PTHR13044">
    <property type="entry name" value="ACTIVATING TRANSCRIPTION FACTOR ATF 4/5"/>
    <property type="match status" value="1"/>
</dbReference>
<evidence type="ECO:0000256" key="7">
    <source>
        <dbReference type="SAM" id="MobiDB-lite"/>
    </source>
</evidence>
<feature type="coiled-coil region" evidence="6">
    <location>
        <begin position="351"/>
        <end position="385"/>
    </location>
</feature>
<dbReference type="PROSITE" id="PS50217">
    <property type="entry name" value="BZIP"/>
    <property type="match status" value="1"/>
</dbReference>
<reference evidence="10" key="1">
    <citation type="submission" date="2016-09" db="EMBL/GenBank/DDBJ databases">
        <authorList>
            <person name="Jeantristanb JTB J.-T."/>
            <person name="Ricardo R."/>
        </authorList>
    </citation>
    <scope>NUCLEOTIDE SEQUENCE [LARGE SCALE GENOMIC DNA]</scope>
</reference>
<dbReference type="GO" id="GO:0000977">
    <property type="term" value="F:RNA polymerase II transcription regulatory region sequence-specific DNA binding"/>
    <property type="evidence" value="ECO:0007669"/>
    <property type="project" value="TreeGrafter"/>
</dbReference>
<dbReference type="InterPro" id="IPR046347">
    <property type="entry name" value="bZIP_sf"/>
</dbReference>
<keyword evidence="4" id="KW-0804">Transcription</keyword>
<feature type="compositionally biased region" description="Low complexity" evidence="7">
    <location>
        <begin position="272"/>
        <end position="283"/>
    </location>
</feature>
<evidence type="ECO:0000256" key="5">
    <source>
        <dbReference type="ARBA" id="ARBA00023242"/>
    </source>
</evidence>
<evidence type="ECO:0000256" key="4">
    <source>
        <dbReference type="ARBA" id="ARBA00023163"/>
    </source>
</evidence>
<gene>
    <name evidence="9" type="ORF">BQ2448_2821</name>
</gene>
<sequence>MSNSWAFSQLNQLTPSPGVSPQNGPDAIAQRDDLSCRFCCPPSWNHPEPVVGQAGRPSCAKVASQRAPGFAVFLWAGQRDPAATAQGTPPARACGPVRLWAAAASRSGAAIGFVNPMPPAQRMSFPCDGTVLQAQLEAWTSVAFDFDSAADDSSPTNSSSLFTDASKGLDEDHAARDRYRLNLASAPGSYAFDSGLVEPPSDRDLDALLSTGLGPSVAALDPYASLVDPTLHLPTGGNAIASTSSASAIVDAFAMLPNSLVASPSASKAAEPVVTSVTTSSTSKPKKAAAPRGPKKAAATTAMVETPVAQDVEIGVSTPQLELIDGDDEANRVAVEEDKRRRNTAASARFRIKKKQREQALESTAKELRDRVAALEAEVAGLRTENGWLRGLITDKPKNPLEDADLKLLLSGSRKRGREDEQEGHAEGADKSVVANEA</sequence>
<dbReference type="InterPro" id="IPR004827">
    <property type="entry name" value="bZIP"/>
</dbReference>
<keyword evidence="3" id="KW-0238">DNA-binding</keyword>
<evidence type="ECO:0000256" key="2">
    <source>
        <dbReference type="ARBA" id="ARBA00023015"/>
    </source>
</evidence>
<dbReference type="CDD" id="cd14705">
    <property type="entry name" value="bZIP_Zip1"/>
    <property type="match status" value="1"/>
</dbReference>
<evidence type="ECO:0000256" key="6">
    <source>
        <dbReference type="SAM" id="Coils"/>
    </source>
</evidence>
<dbReference type="STRING" id="269621.A0A238FGV5"/>
<feature type="region of interest" description="Disordered" evidence="7">
    <location>
        <begin position="412"/>
        <end position="438"/>
    </location>
</feature>
<comment type="subcellular location">
    <subcellularLocation>
        <location evidence="1">Nucleus</location>
    </subcellularLocation>
</comment>
<evidence type="ECO:0000259" key="8">
    <source>
        <dbReference type="PROSITE" id="PS50217"/>
    </source>
</evidence>
<dbReference type="SUPFAM" id="SSF57959">
    <property type="entry name" value="Leucine zipper domain"/>
    <property type="match status" value="1"/>
</dbReference>
<dbReference type="PANTHER" id="PTHR13044:SF14">
    <property type="entry name" value="CRYPTOCEPHAL, ISOFORM A"/>
    <property type="match status" value="1"/>
</dbReference>
<feature type="region of interest" description="Disordered" evidence="7">
    <location>
        <begin position="264"/>
        <end position="297"/>
    </location>
</feature>
<keyword evidence="6" id="KW-0175">Coiled coil</keyword>
<accession>A0A238FGV5</accession>
<keyword evidence="2" id="KW-0805">Transcription regulation</keyword>
<keyword evidence="5" id="KW-0539">Nucleus</keyword>
<organism evidence="9 10">
    <name type="scientific">Microbotryum intermedium</name>
    <dbReference type="NCBI Taxonomy" id="269621"/>
    <lineage>
        <taxon>Eukaryota</taxon>
        <taxon>Fungi</taxon>
        <taxon>Dikarya</taxon>
        <taxon>Basidiomycota</taxon>
        <taxon>Pucciniomycotina</taxon>
        <taxon>Microbotryomycetes</taxon>
        <taxon>Microbotryales</taxon>
        <taxon>Microbotryaceae</taxon>
        <taxon>Microbotryum</taxon>
    </lineage>
</organism>
<evidence type="ECO:0000313" key="9">
    <source>
        <dbReference type="EMBL" id="SCV71233.1"/>
    </source>
</evidence>
<dbReference type="SMART" id="SM00338">
    <property type="entry name" value="BRLZ"/>
    <property type="match status" value="1"/>
</dbReference>
<dbReference type="Proteomes" id="UP000198372">
    <property type="component" value="Unassembled WGS sequence"/>
</dbReference>
<feature type="compositionally biased region" description="Basic and acidic residues" evidence="7">
    <location>
        <begin position="417"/>
        <end position="430"/>
    </location>
</feature>
<evidence type="ECO:0000313" key="10">
    <source>
        <dbReference type="Proteomes" id="UP000198372"/>
    </source>
</evidence>
<dbReference type="GO" id="GO:0005634">
    <property type="term" value="C:nucleus"/>
    <property type="evidence" value="ECO:0007669"/>
    <property type="project" value="UniProtKB-SubCell"/>
</dbReference>
<dbReference type="AlphaFoldDB" id="A0A238FGV5"/>
<feature type="domain" description="BZIP" evidence="8">
    <location>
        <begin position="337"/>
        <end position="396"/>
    </location>
</feature>
<dbReference type="PROSITE" id="PS00036">
    <property type="entry name" value="BZIP_BASIC"/>
    <property type="match status" value="1"/>
</dbReference>
<keyword evidence="10" id="KW-1185">Reference proteome</keyword>
<protein>
    <submittedName>
        <fullName evidence="9">BQ2448_2821 protein</fullName>
    </submittedName>
</protein>
<evidence type="ECO:0000256" key="3">
    <source>
        <dbReference type="ARBA" id="ARBA00023125"/>
    </source>
</evidence>
<evidence type="ECO:0000256" key="1">
    <source>
        <dbReference type="ARBA" id="ARBA00004123"/>
    </source>
</evidence>
<dbReference type="GO" id="GO:0001228">
    <property type="term" value="F:DNA-binding transcription activator activity, RNA polymerase II-specific"/>
    <property type="evidence" value="ECO:0007669"/>
    <property type="project" value="TreeGrafter"/>
</dbReference>
<proteinExistence type="predicted"/>
<dbReference type="OrthoDB" id="1939598at2759"/>
<dbReference type="Gene3D" id="1.20.5.170">
    <property type="match status" value="1"/>
</dbReference>
<name>A0A238FGV5_9BASI</name>
<dbReference type="Pfam" id="PF07716">
    <property type="entry name" value="bZIP_2"/>
    <property type="match status" value="1"/>
</dbReference>
<feature type="compositionally biased region" description="Basic residues" evidence="7">
    <location>
        <begin position="284"/>
        <end position="295"/>
    </location>
</feature>